<sequence>MLLTSQKNDVSGCSGDEYRNVKPILALWIMPHMEHSFIINCRSCAEMIFTDSDTGNAGQNLCHVMDGFIRIKVFAVGNDRDESGDGAIRCFSHIFRESIDPEKQIRYLEKEGVSVTAHTIDQLDDCNEAQVVWADPKMKREYHQMKAERDACIEKIYGFKSENDGLKSEYDRLRSRLDLLKGKYPEIYHERTSTFIGKQKC</sequence>
<comment type="caution">
    <text evidence="1">The sequence shown here is derived from an EMBL/GenBank/DDBJ whole genome shotgun (WGS) entry which is preliminary data.</text>
</comment>
<gene>
    <name evidence="1" type="ORF">BO223_03230</name>
</gene>
<dbReference type="EMBL" id="MPJZ01000039">
    <property type="protein sequence ID" value="OLU46028.1"/>
    <property type="molecule type" value="Genomic_DNA"/>
</dbReference>
<name>A0A1Q9YLZ8_9FIRM</name>
<dbReference type="AlphaFoldDB" id="A0A1Q9YLZ8"/>
<protein>
    <submittedName>
        <fullName evidence="1">Uncharacterized protein</fullName>
    </submittedName>
</protein>
<accession>A0A1Q9YLZ8</accession>
<organism evidence="1 2">
    <name type="scientific">Faecalibaculum rodentium</name>
    <dbReference type="NCBI Taxonomy" id="1702221"/>
    <lineage>
        <taxon>Bacteria</taxon>
        <taxon>Bacillati</taxon>
        <taxon>Bacillota</taxon>
        <taxon>Erysipelotrichia</taxon>
        <taxon>Erysipelotrichales</taxon>
        <taxon>Erysipelotrichaceae</taxon>
        <taxon>Faecalibaculum</taxon>
    </lineage>
</organism>
<dbReference type="Proteomes" id="UP000186758">
    <property type="component" value="Unassembled WGS sequence"/>
</dbReference>
<evidence type="ECO:0000313" key="1">
    <source>
        <dbReference type="EMBL" id="OLU46028.1"/>
    </source>
</evidence>
<evidence type="ECO:0000313" key="2">
    <source>
        <dbReference type="Proteomes" id="UP000186758"/>
    </source>
</evidence>
<proteinExistence type="predicted"/>
<reference evidence="1 2" key="1">
    <citation type="submission" date="2016-11" db="EMBL/GenBank/DDBJ databases">
        <title>Description of two novel members of the family Erysipelotrichaceae: Ileibacterium lipovorans gen. nov., sp. nov. and Dubosiella newyorkensis, gen. nov., sp. nov.</title>
        <authorList>
            <person name="Cox L.M."/>
            <person name="Sohn J."/>
            <person name="Tyrrell K.L."/>
            <person name="Citron D.M."/>
            <person name="Lawson P.A."/>
            <person name="Patel N.B."/>
            <person name="Iizumi T."/>
            <person name="Perez-Perez G.I."/>
            <person name="Goldstein E.J."/>
            <person name="Blaser M.J."/>
        </authorList>
    </citation>
    <scope>NUCLEOTIDE SEQUENCE [LARGE SCALE GENOMIC DNA]</scope>
    <source>
        <strain evidence="1 2">NYU-BL-K8</strain>
    </source>
</reference>